<keyword evidence="2" id="KW-1185">Reference proteome</keyword>
<name>A0A0C2I633_THEKT</name>
<dbReference type="EMBL" id="JWZT01005527">
    <property type="protein sequence ID" value="KII60643.1"/>
    <property type="molecule type" value="Genomic_DNA"/>
</dbReference>
<dbReference type="InterPro" id="IPR043502">
    <property type="entry name" value="DNA/RNA_pol_sf"/>
</dbReference>
<sequence length="175" mass="19681">MHEMIVDISSEHKLYPRLPSKQNDIVGAITDDILSCSDIPSQYQPNLIEILGTYNYLFADPKFPIAVRHYRGPGNIKNKIRDQINSMLTDGVIPPSSSPWSAPCIFVKKRMARIGLAPDHCFLYEDKPVVKSKICSTILCRSFNRTSCIKSLQPKLVCGYFKGILCKPIHADAEI</sequence>
<gene>
    <name evidence="1" type="ORF">RF11_03455</name>
</gene>
<evidence type="ECO:0000313" key="2">
    <source>
        <dbReference type="Proteomes" id="UP000031668"/>
    </source>
</evidence>
<proteinExistence type="predicted"/>
<organism evidence="1 2">
    <name type="scientific">Thelohanellus kitauei</name>
    <name type="common">Myxosporean</name>
    <dbReference type="NCBI Taxonomy" id="669202"/>
    <lineage>
        <taxon>Eukaryota</taxon>
        <taxon>Metazoa</taxon>
        <taxon>Cnidaria</taxon>
        <taxon>Myxozoa</taxon>
        <taxon>Myxosporea</taxon>
        <taxon>Bivalvulida</taxon>
        <taxon>Platysporina</taxon>
        <taxon>Myxobolidae</taxon>
        <taxon>Thelohanellus</taxon>
    </lineage>
</organism>
<accession>A0A0C2I633</accession>
<dbReference type="SUPFAM" id="SSF56672">
    <property type="entry name" value="DNA/RNA polymerases"/>
    <property type="match status" value="1"/>
</dbReference>
<dbReference type="Gene3D" id="3.10.10.10">
    <property type="entry name" value="HIV Type 1 Reverse Transcriptase, subunit A, domain 1"/>
    <property type="match status" value="1"/>
</dbReference>
<dbReference type="Proteomes" id="UP000031668">
    <property type="component" value="Unassembled WGS sequence"/>
</dbReference>
<reference evidence="1 2" key="1">
    <citation type="journal article" date="2014" name="Genome Biol. Evol.">
        <title>The genome of the myxosporean Thelohanellus kitauei shows adaptations to nutrient acquisition within its fish host.</title>
        <authorList>
            <person name="Yang Y."/>
            <person name="Xiong J."/>
            <person name="Zhou Z."/>
            <person name="Huo F."/>
            <person name="Miao W."/>
            <person name="Ran C."/>
            <person name="Liu Y."/>
            <person name="Zhang J."/>
            <person name="Feng J."/>
            <person name="Wang M."/>
            <person name="Wang M."/>
            <person name="Wang L."/>
            <person name="Yao B."/>
        </authorList>
    </citation>
    <scope>NUCLEOTIDE SEQUENCE [LARGE SCALE GENOMIC DNA]</scope>
    <source>
        <strain evidence="1">Wuqing</strain>
    </source>
</reference>
<evidence type="ECO:0000313" key="1">
    <source>
        <dbReference type="EMBL" id="KII60643.1"/>
    </source>
</evidence>
<dbReference type="AlphaFoldDB" id="A0A0C2I633"/>
<protein>
    <recommendedName>
        <fullName evidence="3">Transposon Ty3-I Gag-Pol polyprotein</fullName>
    </recommendedName>
</protein>
<dbReference type="OrthoDB" id="5988576at2759"/>
<evidence type="ECO:0008006" key="3">
    <source>
        <dbReference type="Google" id="ProtNLM"/>
    </source>
</evidence>
<comment type="caution">
    <text evidence="1">The sequence shown here is derived from an EMBL/GenBank/DDBJ whole genome shotgun (WGS) entry which is preliminary data.</text>
</comment>